<evidence type="ECO:0000313" key="3">
    <source>
        <dbReference type="Proteomes" id="UP000015241"/>
    </source>
</evidence>
<dbReference type="Proteomes" id="UP000015241">
    <property type="component" value="Unassembled WGS sequence"/>
</dbReference>
<evidence type="ECO:0000256" key="1">
    <source>
        <dbReference type="SAM" id="MobiDB-lite"/>
    </source>
</evidence>
<dbReference type="EMBL" id="KE504201">
    <property type="protein sequence ID" value="EPS95729.1"/>
    <property type="molecule type" value="Genomic_DNA"/>
</dbReference>
<keyword evidence="3" id="KW-1185">Reference proteome</keyword>
<name>S8FB00_FOMSC</name>
<feature type="region of interest" description="Disordered" evidence="1">
    <location>
        <begin position="20"/>
        <end position="90"/>
    </location>
</feature>
<reference evidence="2 3" key="1">
    <citation type="journal article" date="2012" name="Science">
        <title>The Paleozoic origin of enzymatic lignin decomposition reconstructed from 31 fungal genomes.</title>
        <authorList>
            <person name="Floudas D."/>
            <person name="Binder M."/>
            <person name="Riley R."/>
            <person name="Barry K."/>
            <person name="Blanchette R.A."/>
            <person name="Henrissat B."/>
            <person name="Martinez A.T."/>
            <person name="Otillar R."/>
            <person name="Spatafora J.W."/>
            <person name="Yadav J.S."/>
            <person name="Aerts A."/>
            <person name="Benoit I."/>
            <person name="Boyd A."/>
            <person name="Carlson A."/>
            <person name="Copeland A."/>
            <person name="Coutinho P.M."/>
            <person name="de Vries R.P."/>
            <person name="Ferreira P."/>
            <person name="Findley K."/>
            <person name="Foster B."/>
            <person name="Gaskell J."/>
            <person name="Glotzer D."/>
            <person name="Gorecki P."/>
            <person name="Heitman J."/>
            <person name="Hesse C."/>
            <person name="Hori C."/>
            <person name="Igarashi K."/>
            <person name="Jurgens J.A."/>
            <person name="Kallen N."/>
            <person name="Kersten P."/>
            <person name="Kohler A."/>
            <person name="Kuees U."/>
            <person name="Kumar T.K.A."/>
            <person name="Kuo A."/>
            <person name="LaButti K."/>
            <person name="Larrondo L.F."/>
            <person name="Lindquist E."/>
            <person name="Ling A."/>
            <person name="Lombard V."/>
            <person name="Lucas S."/>
            <person name="Lundell T."/>
            <person name="Martin R."/>
            <person name="McLaughlin D.J."/>
            <person name="Morgenstern I."/>
            <person name="Morin E."/>
            <person name="Murat C."/>
            <person name="Nagy L.G."/>
            <person name="Nolan M."/>
            <person name="Ohm R.A."/>
            <person name="Patyshakuliyeva A."/>
            <person name="Rokas A."/>
            <person name="Ruiz-Duenas F.J."/>
            <person name="Sabat G."/>
            <person name="Salamov A."/>
            <person name="Samejima M."/>
            <person name="Schmutz J."/>
            <person name="Slot J.C."/>
            <person name="St John F."/>
            <person name="Stenlid J."/>
            <person name="Sun H."/>
            <person name="Sun S."/>
            <person name="Syed K."/>
            <person name="Tsang A."/>
            <person name="Wiebenga A."/>
            <person name="Young D."/>
            <person name="Pisabarro A."/>
            <person name="Eastwood D.C."/>
            <person name="Martin F."/>
            <person name="Cullen D."/>
            <person name="Grigoriev I.V."/>
            <person name="Hibbett D.S."/>
        </authorList>
    </citation>
    <scope>NUCLEOTIDE SEQUENCE</scope>
    <source>
        <strain evidence="3">FP-58527</strain>
    </source>
</reference>
<sequence length="90" mass="9639">MTTPDPPTVNVTLTICLDDVHIGTHTTTSTETDTDTSPPNQPSALPPSSSSPKKSASTPSGRVKKVIKAEPEKGEGLEAWSYAARRHRNR</sequence>
<dbReference type="AlphaFoldDB" id="S8FB00"/>
<dbReference type="InParanoid" id="S8FB00"/>
<proteinExistence type="predicted"/>
<gene>
    <name evidence="2" type="ORF">FOMPIDRAFT_87263</name>
</gene>
<organism evidence="2 3">
    <name type="scientific">Fomitopsis schrenkii</name>
    <name type="common">Brown rot fungus</name>
    <dbReference type="NCBI Taxonomy" id="2126942"/>
    <lineage>
        <taxon>Eukaryota</taxon>
        <taxon>Fungi</taxon>
        <taxon>Dikarya</taxon>
        <taxon>Basidiomycota</taxon>
        <taxon>Agaricomycotina</taxon>
        <taxon>Agaricomycetes</taxon>
        <taxon>Polyporales</taxon>
        <taxon>Fomitopsis</taxon>
    </lineage>
</organism>
<feature type="compositionally biased region" description="Basic and acidic residues" evidence="1">
    <location>
        <begin position="67"/>
        <end position="76"/>
    </location>
</feature>
<protein>
    <submittedName>
        <fullName evidence="2">Uncharacterized protein</fullName>
    </submittedName>
</protein>
<feature type="compositionally biased region" description="Low complexity" evidence="1">
    <location>
        <begin position="24"/>
        <end position="38"/>
    </location>
</feature>
<feature type="compositionally biased region" description="Low complexity" evidence="1">
    <location>
        <begin position="46"/>
        <end position="60"/>
    </location>
</feature>
<evidence type="ECO:0000313" key="2">
    <source>
        <dbReference type="EMBL" id="EPS95729.1"/>
    </source>
</evidence>
<dbReference type="HOGENOM" id="CLU_182421_0_0_1"/>
<accession>S8FB00</accession>